<dbReference type="KEGG" id="saca:FFV09_14735"/>
<feature type="transmembrane region" description="Helical" evidence="1">
    <location>
        <begin position="492"/>
        <end position="509"/>
    </location>
</feature>
<proteinExistence type="predicted"/>
<accession>A0A4Y6V137</accession>
<dbReference type="RefSeq" id="WP_141448529.1">
    <property type="nucleotide sequence ID" value="NZ_CP041217.1"/>
</dbReference>
<dbReference type="AlphaFoldDB" id="A0A4Y6V137"/>
<evidence type="ECO:0000256" key="1">
    <source>
        <dbReference type="SAM" id="Phobius"/>
    </source>
</evidence>
<reference evidence="3 4" key="1">
    <citation type="submission" date="2019-06" db="EMBL/GenBank/DDBJ databases">
        <title>Saccharibacillus brassicae sp. nov., an endophytic bacterium isolated from Chinese cabbage seeds (Brassica pekinensis).</title>
        <authorList>
            <person name="Jiang L."/>
            <person name="Lee J."/>
            <person name="Kim S.W."/>
        </authorList>
    </citation>
    <scope>NUCLEOTIDE SEQUENCE [LARGE SCALE GENOMIC DNA]</scope>
    <source>
        <strain evidence="4">KCTC 43072 / ATSA2</strain>
    </source>
</reference>
<dbReference type="EMBL" id="CP041217">
    <property type="protein sequence ID" value="QDH21985.1"/>
    <property type="molecule type" value="Genomic_DNA"/>
</dbReference>
<evidence type="ECO:0000313" key="3">
    <source>
        <dbReference type="EMBL" id="QDH21985.1"/>
    </source>
</evidence>
<evidence type="ECO:0000259" key="2">
    <source>
        <dbReference type="Pfam" id="PF13231"/>
    </source>
</evidence>
<feature type="transmembrane region" description="Helical" evidence="1">
    <location>
        <begin position="161"/>
        <end position="182"/>
    </location>
</feature>
<feature type="transmembrane region" description="Helical" evidence="1">
    <location>
        <begin position="52"/>
        <end position="71"/>
    </location>
</feature>
<gene>
    <name evidence="3" type="ORF">FFV09_14735</name>
</gene>
<organism evidence="3 4">
    <name type="scientific">Saccharibacillus brassicae</name>
    <dbReference type="NCBI Taxonomy" id="2583377"/>
    <lineage>
        <taxon>Bacteria</taxon>
        <taxon>Bacillati</taxon>
        <taxon>Bacillota</taxon>
        <taxon>Bacilli</taxon>
        <taxon>Bacillales</taxon>
        <taxon>Paenibacillaceae</taxon>
        <taxon>Saccharibacillus</taxon>
    </lineage>
</organism>
<dbReference type="InterPro" id="IPR038731">
    <property type="entry name" value="RgtA/B/C-like"/>
</dbReference>
<feature type="domain" description="Glycosyltransferase RgtA/B/C/D-like" evidence="2">
    <location>
        <begin position="146"/>
        <end position="295"/>
    </location>
</feature>
<keyword evidence="1" id="KW-0472">Membrane</keyword>
<dbReference type="OrthoDB" id="2658722at2"/>
<feature type="transmembrane region" description="Helical" evidence="1">
    <location>
        <begin position="467"/>
        <end position="486"/>
    </location>
</feature>
<keyword evidence="1" id="KW-0812">Transmembrane</keyword>
<feature type="transmembrane region" description="Helical" evidence="1">
    <location>
        <begin position="241"/>
        <end position="271"/>
    </location>
</feature>
<keyword evidence="4" id="KW-1185">Reference proteome</keyword>
<keyword evidence="3" id="KW-0808">Transferase</keyword>
<feature type="transmembrane region" description="Helical" evidence="1">
    <location>
        <begin position="83"/>
        <end position="103"/>
    </location>
</feature>
<dbReference type="Pfam" id="PF13231">
    <property type="entry name" value="PMT_2"/>
    <property type="match status" value="1"/>
</dbReference>
<evidence type="ECO:0000313" key="4">
    <source>
        <dbReference type="Proteomes" id="UP000316968"/>
    </source>
</evidence>
<name>A0A4Y6V137_SACBS</name>
<dbReference type="GO" id="GO:0016740">
    <property type="term" value="F:transferase activity"/>
    <property type="evidence" value="ECO:0007669"/>
    <property type="project" value="UniProtKB-KW"/>
</dbReference>
<dbReference type="Proteomes" id="UP000316968">
    <property type="component" value="Chromosome"/>
</dbReference>
<feature type="transmembrane region" description="Helical" evidence="1">
    <location>
        <begin position="12"/>
        <end position="32"/>
    </location>
</feature>
<protein>
    <submittedName>
        <fullName evidence="3">Glycosyltransferase family 39 protein</fullName>
    </submittedName>
</protein>
<feature type="transmembrane region" description="Helical" evidence="1">
    <location>
        <begin position="439"/>
        <end position="460"/>
    </location>
</feature>
<keyword evidence="1" id="KW-1133">Transmembrane helix</keyword>
<sequence length="526" mass="58339">MPHLFNKTFYEKIFYVILIAFFALFFGASFFVRAVYNFAAYGDNPVLQPQQPLGLLGLLLALAALAVLLHRAFRGLNRLRPRAVVPAVLAGSFIVQLGLILLLPRLPTDDSRTVLSLALGMLDRGDYSTFEPGGYLHMFPFNFPIVWYLKTLLALLPDSYVTIKLFNILFSLLTTLMVHLIYRELSGRPRENDYTALLSAACYVPALLMPNLIYNDVIGTALLTSAIYTVLRFVRTRHFGYIAAASALLALGNAFRSIGAIVLIAATLYVLLHLRRLGVRRGLLALIVLAGLFPVPGWTQNAALQAGGVTDAASLKQAAPVYMWLNMGIDAERFGFWDNGKSYLIYEHDADFDGQASVALYKASIADKLSQASPGELLRMYAKKLIWVWTEGTYQIDRYGIGNESSSPRPGASSIAGSYAYDTWLTRLFQGDSPARSGLLALVHASTILMYLLSAVRLATGIRARRFGEVLPVLVLLGFIAFYLLWEIKSRYLYPVYPLLLVLSALGFRDTLSLAGSWRLFNSKKN</sequence>